<dbReference type="EMBL" id="RQTK01000133">
    <property type="protein sequence ID" value="RUS86612.1"/>
    <property type="molecule type" value="Genomic_DNA"/>
</dbReference>
<comment type="caution">
    <text evidence="2">The sequence shown here is derived from an EMBL/GenBank/DDBJ whole genome shotgun (WGS) entry which is preliminary data.</text>
</comment>
<gene>
    <name evidence="2" type="ORF">EGW08_005628</name>
</gene>
<proteinExistence type="predicted"/>
<evidence type="ECO:0000256" key="1">
    <source>
        <dbReference type="SAM" id="MobiDB-lite"/>
    </source>
</evidence>
<feature type="compositionally biased region" description="Polar residues" evidence="1">
    <location>
        <begin position="1"/>
        <end position="11"/>
    </location>
</feature>
<dbReference type="Proteomes" id="UP000271974">
    <property type="component" value="Unassembled WGS sequence"/>
</dbReference>
<protein>
    <submittedName>
        <fullName evidence="2">Uncharacterized protein</fullName>
    </submittedName>
</protein>
<name>A0A433TYI2_ELYCH</name>
<organism evidence="2 3">
    <name type="scientific">Elysia chlorotica</name>
    <name type="common">Eastern emerald elysia</name>
    <name type="synonym">Sea slug</name>
    <dbReference type="NCBI Taxonomy" id="188477"/>
    <lineage>
        <taxon>Eukaryota</taxon>
        <taxon>Metazoa</taxon>
        <taxon>Spiralia</taxon>
        <taxon>Lophotrochozoa</taxon>
        <taxon>Mollusca</taxon>
        <taxon>Gastropoda</taxon>
        <taxon>Heterobranchia</taxon>
        <taxon>Euthyneura</taxon>
        <taxon>Panpulmonata</taxon>
        <taxon>Sacoglossa</taxon>
        <taxon>Placobranchoidea</taxon>
        <taxon>Plakobranchidae</taxon>
        <taxon>Elysia</taxon>
    </lineage>
</organism>
<evidence type="ECO:0000313" key="3">
    <source>
        <dbReference type="Proteomes" id="UP000271974"/>
    </source>
</evidence>
<evidence type="ECO:0000313" key="2">
    <source>
        <dbReference type="EMBL" id="RUS86612.1"/>
    </source>
</evidence>
<dbReference type="OrthoDB" id="6045352at2759"/>
<dbReference type="SUPFAM" id="SSF50494">
    <property type="entry name" value="Trypsin-like serine proteases"/>
    <property type="match status" value="1"/>
</dbReference>
<dbReference type="AlphaFoldDB" id="A0A433TYI2"/>
<feature type="compositionally biased region" description="Basic and acidic residues" evidence="1">
    <location>
        <begin position="12"/>
        <end position="26"/>
    </location>
</feature>
<keyword evidence="3" id="KW-1185">Reference proteome</keyword>
<sequence length="371" mass="41170">MAATDSSVTTDEISHLVEKKRDQGSHECEVLGTSSHEAEESSLAWQMCTKNPGHHQFIPAAEFSLDKLPQWCRKPLVLDYVKYMCATTVRLKVGYTSWDRPDGYCFSSCRGTSLAHFGSGHLIAMSQHDGPCQCPECESSPSPHQTCHKLYIATAQHVVFNTEEAKATQVSFFYDDEASGTDGRVKIVWGTRGGSKGHEGDNSIFMCVTHDETLVSELKQIQAQYKHLKFKFEGQAGTSPNIDWKNLCVVVSHPHGQPKKITVGEMKSCTGAGTCNRRQFSYSTATCRGSSGAFVLSLEFYEAMPYVSWYTGMMWGAAHSFGGLNGEYNKSAYSNPDVADFFTPISVRLPRSMLWLLGGTWMKSVWCLVNK</sequence>
<reference evidence="2 3" key="1">
    <citation type="submission" date="2019-01" db="EMBL/GenBank/DDBJ databases">
        <title>A draft genome assembly of the solar-powered sea slug Elysia chlorotica.</title>
        <authorList>
            <person name="Cai H."/>
            <person name="Li Q."/>
            <person name="Fang X."/>
            <person name="Li J."/>
            <person name="Curtis N.E."/>
            <person name="Altenburger A."/>
            <person name="Shibata T."/>
            <person name="Feng M."/>
            <person name="Maeda T."/>
            <person name="Schwartz J.A."/>
            <person name="Shigenobu S."/>
            <person name="Lundholm N."/>
            <person name="Nishiyama T."/>
            <person name="Yang H."/>
            <person name="Hasebe M."/>
            <person name="Li S."/>
            <person name="Pierce S.K."/>
            <person name="Wang J."/>
        </authorList>
    </citation>
    <scope>NUCLEOTIDE SEQUENCE [LARGE SCALE GENOMIC DNA]</scope>
    <source>
        <strain evidence="2">EC2010</strain>
        <tissue evidence="2">Whole organism of an adult</tissue>
    </source>
</reference>
<dbReference type="InterPro" id="IPR009003">
    <property type="entry name" value="Peptidase_S1_PA"/>
</dbReference>
<feature type="region of interest" description="Disordered" evidence="1">
    <location>
        <begin position="1"/>
        <end position="26"/>
    </location>
</feature>
<accession>A0A433TYI2</accession>